<evidence type="ECO:0000313" key="3">
    <source>
        <dbReference type="Proteomes" id="UP000072741"/>
    </source>
</evidence>
<comment type="caution">
    <text evidence="2">The sequence shown here is derived from an EMBL/GenBank/DDBJ whole genome shotgun (WGS) entry which is preliminary data.</text>
</comment>
<accession>A0A147GRP8</accession>
<protein>
    <submittedName>
        <fullName evidence="2">Uncharacterized protein</fullName>
    </submittedName>
</protein>
<gene>
    <name evidence="2" type="ORF">NS331_14700</name>
</gene>
<dbReference type="Proteomes" id="UP000072741">
    <property type="component" value="Unassembled WGS sequence"/>
</dbReference>
<evidence type="ECO:0000313" key="2">
    <source>
        <dbReference type="EMBL" id="KTT19358.1"/>
    </source>
</evidence>
<dbReference type="RefSeq" id="WP_058642725.1">
    <property type="nucleotide sequence ID" value="NZ_LDSL01000093.1"/>
</dbReference>
<proteinExistence type="predicted"/>
<dbReference type="EMBL" id="LDSL01000093">
    <property type="protein sequence ID" value="KTT19358.1"/>
    <property type="molecule type" value="Genomic_DNA"/>
</dbReference>
<dbReference type="AlphaFoldDB" id="A0A147GRP8"/>
<keyword evidence="1" id="KW-0732">Signal</keyword>
<dbReference type="OrthoDB" id="8812309at2"/>
<sequence length="122" mass="11877">MKKFVAAGAVALMAGLCAPAFAQSGAVTIPGVGKANGSTGSEITNSRITVSGNKARDVLAGGGEAGILKVGANVSMTGMANVNSVNITGSKVRNSDITVSGNEADTIKAIGGTANVNSVNIN</sequence>
<feature type="chain" id="PRO_5007546553" evidence="1">
    <location>
        <begin position="23"/>
        <end position="122"/>
    </location>
</feature>
<name>A0A147GRP8_9BURK</name>
<keyword evidence="3" id="KW-1185">Reference proteome</keyword>
<organism evidence="2 3">
    <name type="scientific">Pseudacidovorax intermedius</name>
    <dbReference type="NCBI Taxonomy" id="433924"/>
    <lineage>
        <taxon>Bacteria</taxon>
        <taxon>Pseudomonadati</taxon>
        <taxon>Pseudomonadota</taxon>
        <taxon>Betaproteobacteria</taxon>
        <taxon>Burkholderiales</taxon>
        <taxon>Comamonadaceae</taxon>
        <taxon>Pseudacidovorax</taxon>
    </lineage>
</organism>
<feature type="signal peptide" evidence="1">
    <location>
        <begin position="1"/>
        <end position="22"/>
    </location>
</feature>
<evidence type="ECO:0000256" key="1">
    <source>
        <dbReference type="SAM" id="SignalP"/>
    </source>
</evidence>
<reference evidence="2 3" key="1">
    <citation type="journal article" date="2016" name="Front. Microbiol.">
        <title>Genomic Resource of Rice Seed Associated Bacteria.</title>
        <authorList>
            <person name="Midha S."/>
            <person name="Bansal K."/>
            <person name="Sharma S."/>
            <person name="Kumar N."/>
            <person name="Patil P.P."/>
            <person name="Chaudhry V."/>
            <person name="Patil P.B."/>
        </authorList>
    </citation>
    <scope>NUCLEOTIDE SEQUENCE [LARGE SCALE GENOMIC DNA]</scope>
    <source>
        <strain evidence="2 3">NS331</strain>
    </source>
</reference>